<dbReference type="SMART" id="SM00116">
    <property type="entry name" value="CBS"/>
    <property type="match status" value="2"/>
</dbReference>
<dbReference type="Pfam" id="PF01769">
    <property type="entry name" value="MgtE"/>
    <property type="match status" value="1"/>
</dbReference>
<comment type="subunit">
    <text evidence="9">Homodimer.</text>
</comment>
<dbReference type="PANTHER" id="PTHR43773">
    <property type="entry name" value="MAGNESIUM TRANSPORTER MGTE"/>
    <property type="match status" value="1"/>
</dbReference>
<keyword evidence="9" id="KW-1003">Cell membrane</keyword>
<dbReference type="NCBIfam" id="TIGR00400">
    <property type="entry name" value="mgtE"/>
    <property type="match status" value="1"/>
</dbReference>
<evidence type="ECO:0000256" key="1">
    <source>
        <dbReference type="ARBA" id="ARBA00004141"/>
    </source>
</evidence>
<keyword evidence="4 9" id="KW-0812">Transmembrane</keyword>
<evidence type="ECO:0000256" key="4">
    <source>
        <dbReference type="ARBA" id="ARBA00022692"/>
    </source>
</evidence>
<dbReference type="SMART" id="SM00924">
    <property type="entry name" value="MgtE_N"/>
    <property type="match status" value="1"/>
</dbReference>
<dbReference type="SUPFAM" id="SSF161093">
    <property type="entry name" value="MgtE membrane domain-like"/>
    <property type="match status" value="1"/>
</dbReference>
<evidence type="ECO:0000256" key="2">
    <source>
        <dbReference type="ARBA" id="ARBA00009749"/>
    </source>
</evidence>
<sequence>MSNDPVDTEDHMDRLHRAIDRQATDQIWRLLNNTMVPAEVAHALESSPPREREELWTQVGPETQGEVLLYLSEEVQDEFLDRMDAAELLTATENLDTDDLADLLQRLPTSSIQQVLDSMEAQERERVETVLSYPEDTAGGLMDTDTITIRPNITLDVVLRYIRRHEELPQSTDVLWVVTRRDELIGRLSINKLLVCDPSMSVREIMDTDFIRLDALASQNDVAQLFERHDLISAPVLNERGQLVGRITIDDVVDVIRDSAEHTVMSMAGLDEEDDTFAPALRTTRRRAIWLGINLLTAFLASSVIGMFEGTIQKITALAVLMPIVASMGGIAGSQTLTVLIRGIALGHVKTNNVRWLLGREMIAGMLNGVLWAAVVAALAIVWFDDWMLGGVIALAIVINLVVASLTGTLLPVLLKRLSIDPALSGSVILTTVTDVVGFLSFLGLASVIYL</sequence>
<dbReference type="GO" id="GO:0015095">
    <property type="term" value="F:magnesium ion transmembrane transporter activity"/>
    <property type="evidence" value="ECO:0007669"/>
    <property type="project" value="UniProtKB-UniRule"/>
</dbReference>
<evidence type="ECO:0000256" key="9">
    <source>
        <dbReference type="RuleBase" id="RU362011"/>
    </source>
</evidence>
<dbReference type="SUPFAM" id="SSF158791">
    <property type="entry name" value="MgtE N-terminal domain-like"/>
    <property type="match status" value="1"/>
</dbReference>
<dbReference type="Gene3D" id="1.10.357.20">
    <property type="entry name" value="SLC41 divalent cation transporters, integral membrane domain"/>
    <property type="match status" value="1"/>
</dbReference>
<keyword evidence="6 9" id="KW-1133">Transmembrane helix</keyword>
<dbReference type="Gene3D" id="3.10.580.10">
    <property type="entry name" value="CBS-domain"/>
    <property type="match status" value="1"/>
</dbReference>
<feature type="transmembrane region" description="Helical" evidence="9">
    <location>
        <begin position="427"/>
        <end position="450"/>
    </location>
</feature>
<evidence type="ECO:0000256" key="3">
    <source>
        <dbReference type="ARBA" id="ARBA00022448"/>
    </source>
</evidence>
<dbReference type="Gene3D" id="1.25.60.10">
    <property type="entry name" value="MgtE N-terminal domain-like"/>
    <property type="match status" value="1"/>
</dbReference>
<dbReference type="EMBL" id="JAPIVE010000001">
    <property type="protein sequence ID" value="MCX2523792.1"/>
    <property type="molecule type" value="Genomic_DNA"/>
</dbReference>
<feature type="transmembrane region" description="Helical" evidence="9">
    <location>
        <begin position="362"/>
        <end position="384"/>
    </location>
</feature>
<gene>
    <name evidence="11" type="primary">mgtE</name>
    <name evidence="11" type="ORF">OQ287_06030</name>
</gene>
<keyword evidence="9" id="KW-0479">Metal-binding</keyword>
<dbReference type="PANTHER" id="PTHR43773:SF1">
    <property type="entry name" value="MAGNESIUM TRANSPORTER MGTE"/>
    <property type="match status" value="1"/>
</dbReference>
<dbReference type="RefSeq" id="WP_250937702.1">
    <property type="nucleotide sequence ID" value="NZ_JAMLJK010000001.1"/>
</dbReference>
<dbReference type="InterPro" id="IPR046342">
    <property type="entry name" value="CBS_dom_sf"/>
</dbReference>
<dbReference type="CDD" id="cd04606">
    <property type="entry name" value="CBS_pair_Mg_transporter"/>
    <property type="match status" value="1"/>
</dbReference>
<dbReference type="InterPro" id="IPR006667">
    <property type="entry name" value="SLC41_membr_dom"/>
</dbReference>
<reference evidence="11" key="1">
    <citation type="submission" date="2022-11" db="EMBL/GenBank/DDBJ databases">
        <title>Larsenimonas rhizosphaerae sp. nov., isolated from a tidal mudflat.</title>
        <authorList>
            <person name="Lee S.D."/>
            <person name="Kim I.S."/>
        </authorList>
    </citation>
    <scope>NUCLEOTIDE SEQUENCE</scope>
    <source>
        <strain evidence="11">GH2-1</strain>
    </source>
</reference>
<keyword evidence="8" id="KW-0129">CBS domain</keyword>
<feature type="transmembrane region" description="Helical" evidence="9">
    <location>
        <begin position="320"/>
        <end position="341"/>
    </location>
</feature>
<dbReference type="PROSITE" id="PS51371">
    <property type="entry name" value="CBS"/>
    <property type="match status" value="1"/>
</dbReference>
<organism evidence="11 12">
    <name type="scientific">Larsenimonas rhizosphaerae</name>
    <dbReference type="NCBI Taxonomy" id="2944682"/>
    <lineage>
        <taxon>Bacteria</taxon>
        <taxon>Pseudomonadati</taxon>
        <taxon>Pseudomonadota</taxon>
        <taxon>Gammaproteobacteria</taxon>
        <taxon>Oceanospirillales</taxon>
        <taxon>Halomonadaceae</taxon>
        <taxon>Larsenimonas</taxon>
    </lineage>
</organism>
<evidence type="ECO:0000313" key="12">
    <source>
        <dbReference type="Proteomes" id="UP001165678"/>
    </source>
</evidence>
<dbReference type="SUPFAM" id="SSF54631">
    <property type="entry name" value="CBS-domain pair"/>
    <property type="match status" value="1"/>
</dbReference>
<keyword evidence="3 9" id="KW-0813">Transport</keyword>
<dbReference type="AlphaFoldDB" id="A0AA42CTN0"/>
<keyword evidence="7 9" id="KW-0472">Membrane</keyword>
<feature type="transmembrane region" description="Helical" evidence="9">
    <location>
        <begin position="390"/>
        <end position="415"/>
    </location>
</feature>
<evidence type="ECO:0000256" key="6">
    <source>
        <dbReference type="ARBA" id="ARBA00022989"/>
    </source>
</evidence>
<evidence type="ECO:0000313" key="11">
    <source>
        <dbReference type="EMBL" id="MCX2523792.1"/>
    </source>
</evidence>
<keyword evidence="5 9" id="KW-0460">Magnesium</keyword>
<dbReference type="Pfam" id="PF00571">
    <property type="entry name" value="CBS"/>
    <property type="match status" value="2"/>
</dbReference>
<feature type="transmembrane region" description="Helical" evidence="9">
    <location>
        <begin position="288"/>
        <end position="308"/>
    </location>
</feature>
<evidence type="ECO:0000256" key="8">
    <source>
        <dbReference type="PROSITE-ProRule" id="PRU00703"/>
    </source>
</evidence>
<accession>A0AA42CTN0</accession>
<dbReference type="InterPro" id="IPR000644">
    <property type="entry name" value="CBS_dom"/>
</dbReference>
<dbReference type="Pfam" id="PF03448">
    <property type="entry name" value="MgtE_N"/>
    <property type="match status" value="1"/>
</dbReference>
<comment type="similarity">
    <text evidence="2 9">Belongs to the SLC41A transporter family.</text>
</comment>
<dbReference type="InterPro" id="IPR036739">
    <property type="entry name" value="SLC41_membr_dom_sf"/>
</dbReference>
<evidence type="ECO:0000256" key="5">
    <source>
        <dbReference type="ARBA" id="ARBA00022842"/>
    </source>
</evidence>
<protein>
    <recommendedName>
        <fullName evidence="9">Magnesium transporter MgtE</fullName>
    </recommendedName>
</protein>
<dbReference type="InterPro" id="IPR038076">
    <property type="entry name" value="MgtE_N_sf"/>
</dbReference>
<keyword evidence="12" id="KW-1185">Reference proteome</keyword>
<evidence type="ECO:0000259" key="10">
    <source>
        <dbReference type="PROSITE" id="PS51371"/>
    </source>
</evidence>
<dbReference type="GO" id="GO:0046872">
    <property type="term" value="F:metal ion binding"/>
    <property type="evidence" value="ECO:0007669"/>
    <property type="project" value="UniProtKB-KW"/>
</dbReference>
<proteinExistence type="inferred from homology"/>
<feature type="domain" description="CBS" evidence="10">
    <location>
        <begin position="206"/>
        <end position="264"/>
    </location>
</feature>
<dbReference type="Proteomes" id="UP001165678">
    <property type="component" value="Unassembled WGS sequence"/>
</dbReference>
<dbReference type="InterPro" id="IPR006669">
    <property type="entry name" value="MgtE_transporter"/>
</dbReference>
<comment type="function">
    <text evidence="9">Acts as a magnesium transporter.</text>
</comment>
<dbReference type="InterPro" id="IPR006668">
    <property type="entry name" value="Mg_transptr_MgtE_intracell_dom"/>
</dbReference>
<evidence type="ECO:0000256" key="7">
    <source>
        <dbReference type="ARBA" id="ARBA00023136"/>
    </source>
</evidence>
<dbReference type="GO" id="GO:0005886">
    <property type="term" value="C:plasma membrane"/>
    <property type="evidence" value="ECO:0007669"/>
    <property type="project" value="UniProtKB-SubCell"/>
</dbReference>
<comment type="caution">
    <text evidence="11">The sequence shown here is derived from an EMBL/GenBank/DDBJ whole genome shotgun (WGS) entry which is preliminary data.</text>
</comment>
<comment type="subcellular location">
    <subcellularLocation>
        <location evidence="9">Cell membrane</location>
        <topology evidence="9">Multi-pass membrane protein</topology>
    </subcellularLocation>
    <subcellularLocation>
        <location evidence="1">Membrane</location>
        <topology evidence="1">Multi-pass membrane protein</topology>
    </subcellularLocation>
</comment>
<name>A0AA42CTN0_9GAMM</name>